<reference evidence="2 3" key="1">
    <citation type="submission" date="2024-04" db="EMBL/GenBank/DDBJ databases">
        <title>Tritrichomonas musculus Genome.</title>
        <authorList>
            <person name="Alves-Ferreira E."/>
            <person name="Grigg M."/>
            <person name="Lorenzi H."/>
            <person name="Galac M."/>
        </authorList>
    </citation>
    <scope>NUCLEOTIDE SEQUENCE [LARGE SCALE GENOMIC DNA]</scope>
    <source>
        <strain evidence="2 3">EAF2021</strain>
    </source>
</reference>
<evidence type="ECO:0000313" key="3">
    <source>
        <dbReference type="Proteomes" id="UP001470230"/>
    </source>
</evidence>
<sequence length="393" mass="44074">MSKTTRSSLSPTHPLNINAQSPLIKKQKGIGSQTQRAKSVTRNIFKKYPHISKTTNFVLGRSTFGEDAPHFTIPSSRRDSASFQEQSQFPGPGAYDIFNNTKPISSRIAPTAQFRSASLDKGKASAFNNDETLTSNIDFIDNRQFPQSKPVYIGVRTKHDFYDIIDSPGPSYVPPLPDTRIHHRILSSGRDYNSESAKANTDPIGPGAYNVKYTLLTKREPSYNIGDSSSRGNWMTASESSVGPGSYNPVVTTKKEPQWSIGKKSRPSGNSRYEFIDYDEKIKRKASKNVPKDLIAVDQLIIHLEILKDPKGARSYIVNHPQLRNIVHQILELVLAEKPDNPVAFIENYFKDIDDKEYRGMYQASKQDIPKAAKAEVGIEFSDSYSENEEHNE</sequence>
<dbReference type="Gene3D" id="1.20.890.10">
    <property type="entry name" value="cAMP-dependent protein kinase regulatory subunit, dimerization-anchoring domain"/>
    <property type="match status" value="1"/>
</dbReference>
<evidence type="ECO:0000313" key="2">
    <source>
        <dbReference type="EMBL" id="KAK8875352.1"/>
    </source>
</evidence>
<dbReference type="Proteomes" id="UP001470230">
    <property type="component" value="Unassembled WGS sequence"/>
</dbReference>
<feature type="compositionally biased region" description="Polar residues" evidence="1">
    <location>
        <begin position="1"/>
        <end position="21"/>
    </location>
</feature>
<accession>A0ABR2JC15</accession>
<dbReference type="InterPro" id="IPR010736">
    <property type="entry name" value="SHIPPO-rpt"/>
</dbReference>
<name>A0ABR2JC15_9EUKA</name>
<comment type="caution">
    <text evidence="2">The sequence shown here is derived from an EMBL/GenBank/DDBJ whole genome shotgun (WGS) entry which is preliminary data.</text>
</comment>
<protein>
    <recommendedName>
        <fullName evidence="4">RIIa domain-containing protein</fullName>
    </recommendedName>
</protein>
<feature type="region of interest" description="Disordered" evidence="1">
    <location>
        <begin position="1"/>
        <end position="38"/>
    </location>
</feature>
<evidence type="ECO:0008006" key="4">
    <source>
        <dbReference type="Google" id="ProtNLM"/>
    </source>
</evidence>
<organism evidence="2 3">
    <name type="scientific">Tritrichomonas musculus</name>
    <dbReference type="NCBI Taxonomy" id="1915356"/>
    <lineage>
        <taxon>Eukaryota</taxon>
        <taxon>Metamonada</taxon>
        <taxon>Parabasalia</taxon>
        <taxon>Tritrichomonadida</taxon>
        <taxon>Tritrichomonadidae</taxon>
        <taxon>Tritrichomonas</taxon>
    </lineage>
</organism>
<keyword evidence="3" id="KW-1185">Reference proteome</keyword>
<dbReference type="EMBL" id="JAPFFF010000012">
    <property type="protein sequence ID" value="KAK8875352.1"/>
    <property type="molecule type" value="Genomic_DNA"/>
</dbReference>
<gene>
    <name evidence="2" type="ORF">M9Y10_005517</name>
</gene>
<dbReference type="SUPFAM" id="SSF47391">
    <property type="entry name" value="Dimerization-anchoring domain of cAMP-dependent PK regulatory subunit"/>
    <property type="match status" value="1"/>
</dbReference>
<evidence type="ECO:0000256" key="1">
    <source>
        <dbReference type="SAM" id="MobiDB-lite"/>
    </source>
</evidence>
<proteinExistence type="predicted"/>
<dbReference type="Pfam" id="PF07004">
    <property type="entry name" value="SHIPPO-rpt"/>
    <property type="match status" value="3"/>
</dbReference>